<gene>
    <name evidence="1" type="ORF">C8F04DRAFT_1188128</name>
</gene>
<protein>
    <submittedName>
        <fullName evidence="1">Uncharacterized protein</fullName>
    </submittedName>
</protein>
<evidence type="ECO:0000313" key="2">
    <source>
        <dbReference type="Proteomes" id="UP001218188"/>
    </source>
</evidence>
<proteinExistence type="predicted"/>
<reference evidence="1" key="1">
    <citation type="submission" date="2023-03" db="EMBL/GenBank/DDBJ databases">
        <title>Massive genome expansion in bonnet fungi (Mycena s.s.) driven by repeated elements and novel gene families across ecological guilds.</title>
        <authorList>
            <consortium name="Lawrence Berkeley National Laboratory"/>
            <person name="Harder C.B."/>
            <person name="Miyauchi S."/>
            <person name="Viragh M."/>
            <person name="Kuo A."/>
            <person name="Thoen E."/>
            <person name="Andreopoulos B."/>
            <person name="Lu D."/>
            <person name="Skrede I."/>
            <person name="Drula E."/>
            <person name="Henrissat B."/>
            <person name="Morin E."/>
            <person name="Kohler A."/>
            <person name="Barry K."/>
            <person name="LaButti K."/>
            <person name="Morin E."/>
            <person name="Salamov A."/>
            <person name="Lipzen A."/>
            <person name="Mereny Z."/>
            <person name="Hegedus B."/>
            <person name="Baldrian P."/>
            <person name="Stursova M."/>
            <person name="Weitz H."/>
            <person name="Taylor A."/>
            <person name="Grigoriev I.V."/>
            <person name="Nagy L.G."/>
            <person name="Martin F."/>
            <person name="Kauserud H."/>
        </authorList>
    </citation>
    <scope>NUCLEOTIDE SEQUENCE</scope>
    <source>
        <strain evidence="1">CBHHK200</strain>
    </source>
</reference>
<organism evidence="1 2">
    <name type="scientific">Mycena alexandri</name>
    <dbReference type="NCBI Taxonomy" id="1745969"/>
    <lineage>
        <taxon>Eukaryota</taxon>
        <taxon>Fungi</taxon>
        <taxon>Dikarya</taxon>
        <taxon>Basidiomycota</taxon>
        <taxon>Agaricomycotina</taxon>
        <taxon>Agaricomycetes</taxon>
        <taxon>Agaricomycetidae</taxon>
        <taxon>Agaricales</taxon>
        <taxon>Marasmiineae</taxon>
        <taxon>Mycenaceae</taxon>
        <taxon>Mycena</taxon>
    </lineage>
</organism>
<dbReference type="EMBL" id="JARJCM010000106">
    <property type="protein sequence ID" value="KAJ7029025.1"/>
    <property type="molecule type" value="Genomic_DNA"/>
</dbReference>
<comment type="caution">
    <text evidence="1">The sequence shown here is derived from an EMBL/GenBank/DDBJ whole genome shotgun (WGS) entry which is preliminary data.</text>
</comment>
<sequence length="211" mass="23798">MYPPTTVVYPPDDDLSTLILWCTPHTARITYFVYPNTPVYPIHLEYHPTCLPYTPYTARITYFVYLNTPLYPIHLEYHPICPPCTPYAARITHLSTQNALCTPKLCLPISLSPFTLMVYPIHRPVPHLRVKCAQKGKKLWGNQDLSVRASEGNKWLDPAIIVLGRTAHQTTNVVLGTLEQAESMPEARETNPVSGWFLSASGSTMEVLCSK</sequence>
<accession>A0AAD6SKA4</accession>
<name>A0AAD6SKA4_9AGAR</name>
<dbReference type="Proteomes" id="UP001218188">
    <property type="component" value="Unassembled WGS sequence"/>
</dbReference>
<keyword evidence="2" id="KW-1185">Reference proteome</keyword>
<dbReference type="AlphaFoldDB" id="A0AAD6SKA4"/>
<evidence type="ECO:0000313" key="1">
    <source>
        <dbReference type="EMBL" id="KAJ7029025.1"/>
    </source>
</evidence>